<evidence type="ECO:0000256" key="2">
    <source>
        <dbReference type="SAM" id="Phobius"/>
    </source>
</evidence>
<feature type="domain" description="DUF7702" evidence="3">
    <location>
        <begin position="2"/>
        <end position="242"/>
    </location>
</feature>
<feature type="transmembrane region" description="Helical" evidence="2">
    <location>
        <begin position="38"/>
        <end position="58"/>
    </location>
</feature>
<keyword evidence="2" id="KW-0472">Membrane</keyword>
<feature type="transmembrane region" description="Helical" evidence="2">
    <location>
        <begin position="109"/>
        <end position="128"/>
    </location>
</feature>
<evidence type="ECO:0000313" key="5">
    <source>
        <dbReference type="Proteomes" id="UP000799444"/>
    </source>
</evidence>
<dbReference type="AlphaFoldDB" id="A0A9P4R5K4"/>
<keyword evidence="5" id="KW-1185">Reference proteome</keyword>
<feature type="transmembrane region" description="Helical" evidence="2">
    <location>
        <begin position="64"/>
        <end position="89"/>
    </location>
</feature>
<name>A0A9P4R5K4_9PLEO</name>
<keyword evidence="2" id="KW-1133">Transmembrane helix</keyword>
<comment type="caution">
    <text evidence="4">The sequence shown here is derived from an EMBL/GenBank/DDBJ whole genome shotgun (WGS) entry which is preliminary data.</text>
</comment>
<dbReference type="PANTHER" id="PTHR42109:SF2">
    <property type="entry name" value="INTEGRAL MEMBRANE PROTEIN"/>
    <property type="match status" value="1"/>
</dbReference>
<dbReference type="EMBL" id="ML996116">
    <property type="protein sequence ID" value="KAF2737381.1"/>
    <property type="molecule type" value="Genomic_DNA"/>
</dbReference>
<evidence type="ECO:0000313" key="4">
    <source>
        <dbReference type="EMBL" id="KAF2737381.1"/>
    </source>
</evidence>
<feature type="transmembrane region" description="Helical" evidence="2">
    <location>
        <begin position="6"/>
        <end position="26"/>
    </location>
</feature>
<sequence length="295" mass="31923">MVNSREIVSIVELIFYIPTTVVALVVCARHGFRQTSGWIYTVLLCVARVAGAICHLIGINNPSVGVITASVIIDSLGLSPLLLATLGLLSRFVDFIHAHGRPVWNPTHFRLLQTIIIVGLILAIVGGTNGKPKPDGSIQVQTTSKVGIILYIVGYAGIVAVLVVSARQTNCVPKKERRVPVAVFFALPFLLVRLVYAACAVFLHNHIFNIVTGSVPVWVVMSVIEEFIVVVTYVTLGFLVDKLDKADIGAIQGRKNKRQLNFGLVGMVGRGRRNRGGHSSAPHDAQETGYTGTRQ</sequence>
<accession>A0A9P4R5K4</accession>
<protein>
    <recommendedName>
        <fullName evidence="3">DUF7702 domain-containing protein</fullName>
    </recommendedName>
</protein>
<dbReference type="Proteomes" id="UP000799444">
    <property type="component" value="Unassembled WGS sequence"/>
</dbReference>
<reference evidence="4" key="1">
    <citation type="journal article" date="2020" name="Stud. Mycol.">
        <title>101 Dothideomycetes genomes: a test case for predicting lifestyles and emergence of pathogens.</title>
        <authorList>
            <person name="Haridas S."/>
            <person name="Albert R."/>
            <person name="Binder M."/>
            <person name="Bloem J."/>
            <person name="Labutti K."/>
            <person name="Salamov A."/>
            <person name="Andreopoulos B."/>
            <person name="Baker S."/>
            <person name="Barry K."/>
            <person name="Bills G."/>
            <person name="Bluhm B."/>
            <person name="Cannon C."/>
            <person name="Castanera R."/>
            <person name="Culley D."/>
            <person name="Daum C."/>
            <person name="Ezra D."/>
            <person name="Gonzalez J."/>
            <person name="Henrissat B."/>
            <person name="Kuo A."/>
            <person name="Liang C."/>
            <person name="Lipzen A."/>
            <person name="Lutzoni F."/>
            <person name="Magnuson J."/>
            <person name="Mondo S."/>
            <person name="Nolan M."/>
            <person name="Ohm R."/>
            <person name="Pangilinan J."/>
            <person name="Park H.-J."/>
            <person name="Ramirez L."/>
            <person name="Alfaro M."/>
            <person name="Sun H."/>
            <person name="Tritt A."/>
            <person name="Yoshinaga Y."/>
            <person name="Zwiers L.-H."/>
            <person name="Turgeon B."/>
            <person name="Goodwin S."/>
            <person name="Spatafora J."/>
            <person name="Crous P."/>
            <person name="Grigoriev I."/>
        </authorList>
    </citation>
    <scope>NUCLEOTIDE SEQUENCE</scope>
    <source>
        <strain evidence="4">CBS 125425</strain>
    </source>
</reference>
<feature type="transmembrane region" description="Helical" evidence="2">
    <location>
        <begin position="179"/>
        <end position="203"/>
    </location>
</feature>
<gene>
    <name evidence="4" type="ORF">EJ04DRAFT_488009</name>
</gene>
<feature type="transmembrane region" description="Helical" evidence="2">
    <location>
        <begin position="148"/>
        <end position="167"/>
    </location>
</feature>
<dbReference type="OrthoDB" id="2560628at2759"/>
<dbReference type="PANTHER" id="PTHR42109">
    <property type="entry name" value="UNPLACED GENOMIC SCAFFOLD UM_SCAF_CONTIG_1.265, WHOLE GENOME SHOTGUN SEQUENCE"/>
    <property type="match status" value="1"/>
</dbReference>
<organism evidence="4 5">
    <name type="scientific">Polyplosphaeria fusca</name>
    <dbReference type="NCBI Taxonomy" id="682080"/>
    <lineage>
        <taxon>Eukaryota</taxon>
        <taxon>Fungi</taxon>
        <taxon>Dikarya</taxon>
        <taxon>Ascomycota</taxon>
        <taxon>Pezizomycotina</taxon>
        <taxon>Dothideomycetes</taxon>
        <taxon>Pleosporomycetidae</taxon>
        <taxon>Pleosporales</taxon>
        <taxon>Tetraplosphaeriaceae</taxon>
        <taxon>Polyplosphaeria</taxon>
    </lineage>
</organism>
<feature type="transmembrane region" description="Helical" evidence="2">
    <location>
        <begin position="215"/>
        <end position="240"/>
    </location>
</feature>
<evidence type="ECO:0000259" key="3">
    <source>
        <dbReference type="Pfam" id="PF24800"/>
    </source>
</evidence>
<feature type="region of interest" description="Disordered" evidence="1">
    <location>
        <begin position="272"/>
        <end position="295"/>
    </location>
</feature>
<evidence type="ECO:0000256" key="1">
    <source>
        <dbReference type="SAM" id="MobiDB-lite"/>
    </source>
</evidence>
<dbReference type="Pfam" id="PF24800">
    <property type="entry name" value="DUF7702"/>
    <property type="match status" value="1"/>
</dbReference>
<dbReference type="InterPro" id="IPR056119">
    <property type="entry name" value="DUF7702"/>
</dbReference>
<keyword evidence="2" id="KW-0812">Transmembrane</keyword>
<proteinExistence type="predicted"/>